<dbReference type="GO" id="GO:0032543">
    <property type="term" value="P:mitochondrial translation"/>
    <property type="evidence" value="ECO:0007669"/>
    <property type="project" value="UniProtKB-UniRule"/>
</dbReference>
<dbReference type="NCBIfam" id="NF004014">
    <property type="entry name" value="PRK05477.1-4"/>
    <property type="match status" value="1"/>
</dbReference>
<name>A0ABD2WCL7_9HYME</name>
<dbReference type="Gene3D" id="1.10.10.410">
    <property type="match status" value="1"/>
</dbReference>
<evidence type="ECO:0000313" key="10">
    <source>
        <dbReference type="EMBL" id="KAL3390691.1"/>
    </source>
</evidence>
<dbReference type="GO" id="GO:0005524">
    <property type="term" value="F:ATP binding"/>
    <property type="evidence" value="ECO:0007669"/>
    <property type="project" value="UniProtKB-KW"/>
</dbReference>
<keyword evidence="2 8" id="KW-0436">Ligase</keyword>
<comment type="function">
    <text evidence="8">Allows the formation of correctly charged Gln-tRNA(Gln) through the transamidation of misacylated Glu-tRNA(Gln) in the mitochondria. The reaction takes place in the presence of glutamine and ATP through an activated gamma-phospho-Glu-tRNA(Gln).</text>
</comment>
<gene>
    <name evidence="10" type="ORF">TKK_014421</name>
</gene>
<dbReference type="InterPro" id="IPR004413">
    <property type="entry name" value="GatB"/>
</dbReference>
<dbReference type="GO" id="GO:0030956">
    <property type="term" value="C:glutamyl-tRNA(Gln) amidotransferase complex"/>
    <property type="evidence" value="ECO:0007669"/>
    <property type="project" value="UniProtKB-UniRule"/>
</dbReference>
<evidence type="ECO:0000256" key="6">
    <source>
        <dbReference type="ARBA" id="ARBA00047380"/>
    </source>
</evidence>
<keyword evidence="4 8" id="KW-0067">ATP-binding</keyword>
<dbReference type="PANTHER" id="PTHR11659">
    <property type="entry name" value="GLUTAMYL-TRNA GLN AMIDOTRANSFERASE SUBUNIT B MITOCHONDRIAL AND PROKARYOTIC PET112-RELATED"/>
    <property type="match status" value="1"/>
</dbReference>
<keyword evidence="8" id="KW-0496">Mitochondrion</keyword>
<dbReference type="NCBIfam" id="NF004012">
    <property type="entry name" value="PRK05477.1-2"/>
    <property type="match status" value="1"/>
</dbReference>
<dbReference type="InterPro" id="IPR017959">
    <property type="entry name" value="Asn/Gln-tRNA_amidoTrfase_suB/E"/>
</dbReference>
<dbReference type="GO" id="GO:0050567">
    <property type="term" value="F:glutaminyl-tRNA synthase (glutamine-hydrolyzing) activity"/>
    <property type="evidence" value="ECO:0007669"/>
    <property type="project" value="UniProtKB-UniRule"/>
</dbReference>
<dbReference type="HAMAP" id="MF_00121">
    <property type="entry name" value="GatB"/>
    <property type="match status" value="1"/>
</dbReference>
<evidence type="ECO:0000256" key="4">
    <source>
        <dbReference type="ARBA" id="ARBA00022840"/>
    </source>
</evidence>
<dbReference type="PANTHER" id="PTHR11659:SF0">
    <property type="entry name" value="GLUTAMYL-TRNA(GLN) AMIDOTRANSFERASE SUBUNIT B, MITOCHONDRIAL"/>
    <property type="match status" value="1"/>
</dbReference>
<comment type="catalytic activity">
    <reaction evidence="7 8">
        <text>L-glutamyl-tRNA(Gln) + L-glutamine + ATP + H2O = L-glutaminyl-tRNA(Gln) + L-glutamate + ADP + phosphate + H(+)</text>
        <dbReference type="Rhea" id="RHEA:17521"/>
        <dbReference type="Rhea" id="RHEA-COMP:9681"/>
        <dbReference type="Rhea" id="RHEA-COMP:9684"/>
        <dbReference type="ChEBI" id="CHEBI:15377"/>
        <dbReference type="ChEBI" id="CHEBI:15378"/>
        <dbReference type="ChEBI" id="CHEBI:29985"/>
        <dbReference type="ChEBI" id="CHEBI:30616"/>
        <dbReference type="ChEBI" id="CHEBI:43474"/>
        <dbReference type="ChEBI" id="CHEBI:58359"/>
        <dbReference type="ChEBI" id="CHEBI:78520"/>
        <dbReference type="ChEBI" id="CHEBI:78521"/>
        <dbReference type="ChEBI" id="CHEBI:456216"/>
    </reaction>
</comment>
<dbReference type="GO" id="GO:0070681">
    <property type="term" value="P:glutaminyl-tRNAGln biosynthesis via transamidation"/>
    <property type="evidence" value="ECO:0007669"/>
    <property type="project" value="UniProtKB-UniRule"/>
</dbReference>
<dbReference type="FunFam" id="1.10.10.410:FF:000001">
    <property type="entry name" value="Aspartyl/glutamyl-tRNA(Asn/Gln) amidotransferase subunit B"/>
    <property type="match status" value="1"/>
</dbReference>
<comment type="similarity">
    <text evidence="1 8">Belongs to the GatB/GatE family. GatB subfamily.</text>
</comment>
<keyword evidence="11" id="KW-1185">Reference proteome</keyword>
<comment type="subunit">
    <text evidence="8">Subunit of the heterotrimeric GatCAB amidotransferase (AdT) complex, composed of A, B and C subunits.</text>
</comment>
<proteinExistence type="inferred from homology"/>
<keyword evidence="3 8" id="KW-0547">Nucleotide-binding</keyword>
<accession>A0ABD2WCL7</accession>
<keyword evidence="5 8" id="KW-0648">Protein biosynthesis</keyword>
<dbReference type="InterPro" id="IPR023168">
    <property type="entry name" value="GatB_Yqey_C_2"/>
</dbReference>
<sequence length="525" mass="60166">MPRLLVNDKCLKRNYSFLRRSFCNAGSGKSIKTWNSVVGLEIHAQIASDSKLFSAASTKFGKSANSCVSFFDCATPGTLPVLNKKCVEAGVITALALQCQINQISYFDRKHYFYADLPAGYQITQQRKPIAINGKLKFNVFTSVANKESYFKSSKLKQIQLEQDSGKTLNDESTKRSLIDLNRAGIPLMEFVFEPDLKDGEEAAALVKELILILQRLNTCSCKMDEGALRVDANVSINRPNEPLGVRTEIKNIGSVRGVASAINYEIKRQIDLCEKNIEIVNETRAWDVTSNKTISMRSKEDKQDYRFMPEPNLPPLHIHVDKELKNTHNLVDATILKTQMPEMPQETRNRLQTDYGLSKTHSIILVNEPILFDLFMYLITCNKNRSPYIVFKTIFHELLGLLYKNNQDNDYVLEIRDEFGKLIDFLQSEKINLMVFNNVLKELVKNPTISSKEMIEKNNWFQISDEEELKKICQTLLDENPHLVEQYKNGKKKLYKYFLGQIVKKTNDTANMKKVDQIMKKLLQ</sequence>
<dbReference type="EMBL" id="JBJJXI010000116">
    <property type="protein sequence ID" value="KAL3390691.1"/>
    <property type="molecule type" value="Genomic_DNA"/>
</dbReference>
<dbReference type="AlphaFoldDB" id="A0ABD2WCL7"/>
<evidence type="ECO:0000256" key="8">
    <source>
        <dbReference type="HAMAP-Rule" id="MF_03147"/>
    </source>
</evidence>
<evidence type="ECO:0000256" key="7">
    <source>
        <dbReference type="ARBA" id="ARBA00047913"/>
    </source>
</evidence>
<dbReference type="Pfam" id="PF02637">
    <property type="entry name" value="GatB_Yqey"/>
    <property type="match status" value="1"/>
</dbReference>
<dbReference type="GO" id="GO:0005739">
    <property type="term" value="C:mitochondrion"/>
    <property type="evidence" value="ECO:0007669"/>
    <property type="project" value="UniProtKB-SubCell"/>
</dbReference>
<dbReference type="Pfam" id="PF02934">
    <property type="entry name" value="GatB_N"/>
    <property type="match status" value="1"/>
</dbReference>
<dbReference type="InterPro" id="IPR018027">
    <property type="entry name" value="Asn/Gln_amidotransferase"/>
</dbReference>
<dbReference type="InterPro" id="IPR006075">
    <property type="entry name" value="Asn/Gln-tRNA_Trfase_suB/E_cat"/>
</dbReference>
<dbReference type="EC" id="6.3.5.-" evidence="8"/>
<evidence type="ECO:0000256" key="2">
    <source>
        <dbReference type="ARBA" id="ARBA00022598"/>
    </source>
</evidence>
<comment type="caution">
    <text evidence="10">The sequence shown here is derived from an EMBL/GenBank/DDBJ whole genome shotgun (WGS) entry which is preliminary data.</text>
</comment>
<dbReference type="Proteomes" id="UP001627154">
    <property type="component" value="Unassembled WGS sequence"/>
</dbReference>
<evidence type="ECO:0000256" key="5">
    <source>
        <dbReference type="ARBA" id="ARBA00022917"/>
    </source>
</evidence>
<evidence type="ECO:0000256" key="1">
    <source>
        <dbReference type="ARBA" id="ARBA00005306"/>
    </source>
</evidence>
<dbReference type="InterPro" id="IPR003789">
    <property type="entry name" value="Asn/Gln_tRNA_amidoTrase-B-like"/>
</dbReference>
<comment type="catalytic activity">
    <reaction evidence="6">
        <text>L-aspartyl-tRNA(Asn) + L-glutamine + ATP + H2O = L-asparaginyl-tRNA(Asn) + L-glutamate + ADP + phosphate + 2 H(+)</text>
        <dbReference type="Rhea" id="RHEA:14513"/>
        <dbReference type="Rhea" id="RHEA-COMP:9674"/>
        <dbReference type="Rhea" id="RHEA-COMP:9677"/>
        <dbReference type="ChEBI" id="CHEBI:15377"/>
        <dbReference type="ChEBI" id="CHEBI:15378"/>
        <dbReference type="ChEBI" id="CHEBI:29985"/>
        <dbReference type="ChEBI" id="CHEBI:30616"/>
        <dbReference type="ChEBI" id="CHEBI:43474"/>
        <dbReference type="ChEBI" id="CHEBI:58359"/>
        <dbReference type="ChEBI" id="CHEBI:78515"/>
        <dbReference type="ChEBI" id="CHEBI:78516"/>
        <dbReference type="ChEBI" id="CHEBI:456216"/>
    </reaction>
</comment>
<dbReference type="SUPFAM" id="SSF55931">
    <property type="entry name" value="Glutamine synthetase/guanido kinase"/>
    <property type="match status" value="1"/>
</dbReference>
<dbReference type="SMART" id="SM00845">
    <property type="entry name" value="GatB_Yqey"/>
    <property type="match status" value="1"/>
</dbReference>
<evidence type="ECO:0000259" key="9">
    <source>
        <dbReference type="SMART" id="SM00845"/>
    </source>
</evidence>
<dbReference type="InterPro" id="IPR014746">
    <property type="entry name" value="Gln_synth/guanido_kin_cat_dom"/>
</dbReference>
<organism evidence="10 11">
    <name type="scientific">Trichogramma kaykai</name>
    <dbReference type="NCBI Taxonomy" id="54128"/>
    <lineage>
        <taxon>Eukaryota</taxon>
        <taxon>Metazoa</taxon>
        <taxon>Ecdysozoa</taxon>
        <taxon>Arthropoda</taxon>
        <taxon>Hexapoda</taxon>
        <taxon>Insecta</taxon>
        <taxon>Pterygota</taxon>
        <taxon>Neoptera</taxon>
        <taxon>Endopterygota</taxon>
        <taxon>Hymenoptera</taxon>
        <taxon>Apocrita</taxon>
        <taxon>Proctotrupomorpha</taxon>
        <taxon>Chalcidoidea</taxon>
        <taxon>Trichogrammatidae</taxon>
        <taxon>Trichogramma</taxon>
    </lineage>
</organism>
<dbReference type="SUPFAM" id="SSF89095">
    <property type="entry name" value="GatB/YqeY motif"/>
    <property type="match status" value="2"/>
</dbReference>
<reference evidence="10 11" key="1">
    <citation type="journal article" date="2024" name="bioRxiv">
        <title>A reference genome for Trichogramma kaykai: A tiny desert-dwelling parasitoid wasp with competing sex-ratio distorters.</title>
        <authorList>
            <person name="Culotta J."/>
            <person name="Lindsey A.R."/>
        </authorList>
    </citation>
    <scope>NUCLEOTIDE SEQUENCE [LARGE SCALE GENOMIC DNA]</scope>
    <source>
        <strain evidence="10 11">KSX58</strain>
    </source>
</reference>
<evidence type="ECO:0000313" key="11">
    <source>
        <dbReference type="Proteomes" id="UP001627154"/>
    </source>
</evidence>
<evidence type="ECO:0000256" key="3">
    <source>
        <dbReference type="ARBA" id="ARBA00022741"/>
    </source>
</evidence>
<dbReference type="NCBIfam" id="TIGR00133">
    <property type="entry name" value="gatB"/>
    <property type="match status" value="1"/>
</dbReference>
<comment type="subcellular location">
    <subcellularLocation>
        <location evidence="8">Mitochondrion</location>
    </subcellularLocation>
</comment>
<protein>
    <recommendedName>
        <fullName evidence="8">Glutamyl-tRNA(Gln) amidotransferase subunit B, mitochondrial</fullName>
        <shortName evidence="8">Glu-AdT subunit B</shortName>
        <ecNumber evidence="8">6.3.5.-</ecNumber>
    </recommendedName>
</protein>
<feature type="domain" description="Asn/Gln amidotransferase" evidence="9">
    <location>
        <begin position="377"/>
        <end position="524"/>
    </location>
</feature>